<feature type="region of interest" description="Disordered" evidence="1">
    <location>
        <begin position="170"/>
        <end position="216"/>
    </location>
</feature>
<dbReference type="Proteomes" id="UP000256964">
    <property type="component" value="Unassembled WGS sequence"/>
</dbReference>
<protein>
    <submittedName>
        <fullName evidence="2">Uncharacterized protein</fullName>
    </submittedName>
</protein>
<accession>A0A371D1V9</accession>
<proteinExistence type="predicted"/>
<gene>
    <name evidence="2" type="ORF">OH76DRAFT_830388</name>
</gene>
<feature type="compositionally biased region" description="Basic and acidic residues" evidence="1">
    <location>
        <begin position="173"/>
        <end position="186"/>
    </location>
</feature>
<name>A0A371D1V9_9APHY</name>
<evidence type="ECO:0000313" key="3">
    <source>
        <dbReference type="Proteomes" id="UP000256964"/>
    </source>
</evidence>
<evidence type="ECO:0000313" key="2">
    <source>
        <dbReference type="EMBL" id="RDX46503.1"/>
    </source>
</evidence>
<reference evidence="2 3" key="1">
    <citation type="journal article" date="2018" name="Biotechnol. Biofuels">
        <title>Integrative visual omics of the white-rot fungus Polyporus brumalis exposes the biotechnological potential of its oxidative enzymes for delignifying raw plant biomass.</title>
        <authorList>
            <person name="Miyauchi S."/>
            <person name="Rancon A."/>
            <person name="Drula E."/>
            <person name="Hage H."/>
            <person name="Chaduli D."/>
            <person name="Favel A."/>
            <person name="Grisel S."/>
            <person name="Henrissat B."/>
            <person name="Herpoel-Gimbert I."/>
            <person name="Ruiz-Duenas F.J."/>
            <person name="Chevret D."/>
            <person name="Hainaut M."/>
            <person name="Lin J."/>
            <person name="Wang M."/>
            <person name="Pangilinan J."/>
            <person name="Lipzen A."/>
            <person name="Lesage-Meessen L."/>
            <person name="Navarro D."/>
            <person name="Riley R."/>
            <person name="Grigoriev I.V."/>
            <person name="Zhou S."/>
            <person name="Raouche S."/>
            <person name="Rosso M.N."/>
        </authorList>
    </citation>
    <scope>NUCLEOTIDE SEQUENCE [LARGE SCALE GENOMIC DNA]</scope>
    <source>
        <strain evidence="2 3">BRFM 1820</strain>
    </source>
</reference>
<organism evidence="2 3">
    <name type="scientific">Lentinus brumalis</name>
    <dbReference type="NCBI Taxonomy" id="2498619"/>
    <lineage>
        <taxon>Eukaryota</taxon>
        <taxon>Fungi</taxon>
        <taxon>Dikarya</taxon>
        <taxon>Basidiomycota</taxon>
        <taxon>Agaricomycotina</taxon>
        <taxon>Agaricomycetes</taxon>
        <taxon>Polyporales</taxon>
        <taxon>Polyporaceae</taxon>
        <taxon>Lentinus</taxon>
    </lineage>
</organism>
<keyword evidence="3" id="KW-1185">Reference proteome</keyword>
<evidence type="ECO:0000256" key="1">
    <source>
        <dbReference type="SAM" id="MobiDB-lite"/>
    </source>
</evidence>
<feature type="compositionally biased region" description="Polar residues" evidence="1">
    <location>
        <begin position="205"/>
        <end position="216"/>
    </location>
</feature>
<dbReference type="AlphaFoldDB" id="A0A371D1V9"/>
<sequence length="216" mass="23233">MCIVRRHKRVQEAGSRHVAIAALYHCTLLALANPPSRPAPFARTPGPGCGQRAYVRRLLVFGPRLVNGVSCSRAAAHPASFDVAPPPRRGRSVCGRAVLLISLIPPACLESLVGCPLGLLLPPPALRAWALRPEVPQGQGGCSEAWRGDEKGLVGGGGRTMRIRLCELTMRQATRDKRQTTSDRTHHRDRRTSVLEATHPELSEPQGSGRSGVQSG</sequence>
<dbReference type="EMBL" id="KZ857426">
    <property type="protein sequence ID" value="RDX46503.1"/>
    <property type="molecule type" value="Genomic_DNA"/>
</dbReference>